<feature type="compositionally biased region" description="Basic and acidic residues" evidence="3">
    <location>
        <begin position="3575"/>
        <end position="3588"/>
    </location>
</feature>
<feature type="region of interest" description="Disordered" evidence="3">
    <location>
        <begin position="2740"/>
        <end position="2790"/>
    </location>
</feature>
<feature type="compositionally biased region" description="Polar residues" evidence="3">
    <location>
        <begin position="3602"/>
        <end position="3614"/>
    </location>
</feature>
<dbReference type="EMBL" id="CM002044">
    <property type="protein sequence ID" value="EPT28077.1"/>
    <property type="molecule type" value="Genomic_DNA"/>
</dbReference>
<feature type="compositionally biased region" description="Low complexity" evidence="3">
    <location>
        <begin position="3377"/>
        <end position="3390"/>
    </location>
</feature>
<dbReference type="InterPro" id="IPR026854">
    <property type="entry name" value="VPS13_N"/>
</dbReference>
<feature type="region of interest" description="Disordered" evidence="3">
    <location>
        <begin position="2986"/>
        <end position="3039"/>
    </location>
</feature>
<feature type="region of interest" description="Disordered" evidence="3">
    <location>
        <begin position="1071"/>
        <end position="1130"/>
    </location>
</feature>
<feature type="compositionally biased region" description="Basic and acidic residues" evidence="3">
    <location>
        <begin position="2102"/>
        <end position="2122"/>
    </location>
</feature>
<feature type="compositionally biased region" description="Basic and acidic residues" evidence="3">
    <location>
        <begin position="2758"/>
        <end position="2790"/>
    </location>
</feature>
<feature type="region of interest" description="Disordered" evidence="3">
    <location>
        <begin position="1308"/>
        <end position="1353"/>
    </location>
</feature>
<feature type="region of interest" description="Disordered" evidence="3">
    <location>
        <begin position="4022"/>
        <end position="4054"/>
    </location>
</feature>
<keyword evidence="6" id="KW-1185">Reference proteome</keyword>
<feature type="region of interest" description="Disordered" evidence="3">
    <location>
        <begin position="1646"/>
        <end position="1681"/>
    </location>
</feature>
<feature type="compositionally biased region" description="Basic and acidic residues" evidence="3">
    <location>
        <begin position="2454"/>
        <end position="2467"/>
    </location>
</feature>
<name>S8F0C5_TOXGM</name>
<feature type="region of interest" description="Disordered" evidence="3">
    <location>
        <begin position="3470"/>
        <end position="3511"/>
    </location>
</feature>
<dbReference type="VEuPathDB" id="ToxoDB:TGME49_291180"/>
<feature type="region of interest" description="Disordered" evidence="3">
    <location>
        <begin position="3377"/>
        <end position="3400"/>
    </location>
</feature>
<feature type="region of interest" description="Disordered" evidence="3">
    <location>
        <begin position="2832"/>
        <end position="2885"/>
    </location>
</feature>
<keyword evidence="2" id="KW-0813">Transport</keyword>
<protein>
    <recommendedName>
        <fullName evidence="4">Chorein N-terminal domain-containing protein</fullName>
    </recommendedName>
</protein>
<evidence type="ECO:0000313" key="6">
    <source>
        <dbReference type="Proteomes" id="UP000001529"/>
    </source>
</evidence>
<dbReference type="RefSeq" id="XP_018636465.1">
    <property type="nucleotide sequence ID" value="XM_018782141.1"/>
</dbReference>
<feature type="compositionally biased region" description="Low complexity" evidence="3">
    <location>
        <begin position="249"/>
        <end position="271"/>
    </location>
</feature>
<evidence type="ECO:0000256" key="2">
    <source>
        <dbReference type="ARBA" id="ARBA00022448"/>
    </source>
</evidence>
<feature type="region of interest" description="Disordered" evidence="3">
    <location>
        <begin position="2347"/>
        <end position="2367"/>
    </location>
</feature>
<dbReference type="GeneID" id="7896511"/>
<feature type="region of interest" description="Disordered" evidence="3">
    <location>
        <begin position="1149"/>
        <end position="1174"/>
    </location>
</feature>
<feature type="compositionally biased region" description="Low complexity" evidence="3">
    <location>
        <begin position="2998"/>
        <end position="3017"/>
    </location>
</feature>
<evidence type="ECO:0000313" key="5">
    <source>
        <dbReference type="EMBL" id="EPT28077.1"/>
    </source>
</evidence>
<feature type="region of interest" description="Disordered" evidence="3">
    <location>
        <begin position="853"/>
        <end position="889"/>
    </location>
</feature>
<feature type="compositionally biased region" description="Acidic residues" evidence="3">
    <location>
        <begin position="2398"/>
        <end position="2411"/>
    </location>
</feature>
<dbReference type="Pfam" id="PF12624">
    <property type="entry name" value="VPS13_N"/>
    <property type="match status" value="1"/>
</dbReference>
<feature type="region of interest" description="Disordered" evidence="3">
    <location>
        <begin position="1787"/>
        <end position="1855"/>
    </location>
</feature>
<dbReference type="EMBL" id="KE138832">
    <property type="protein sequence ID" value="EPT28077.1"/>
    <property type="molecule type" value="Genomic_DNA"/>
</dbReference>
<proteinExistence type="inferred from homology"/>
<feature type="compositionally biased region" description="Basic and acidic residues" evidence="3">
    <location>
        <begin position="289"/>
        <end position="305"/>
    </location>
</feature>
<dbReference type="KEGG" id="tgo:TGME49_291180"/>
<evidence type="ECO:0000256" key="1">
    <source>
        <dbReference type="ARBA" id="ARBA00006545"/>
    </source>
</evidence>
<feature type="region of interest" description="Disordered" evidence="3">
    <location>
        <begin position="2443"/>
        <end position="2472"/>
    </location>
</feature>
<feature type="compositionally biased region" description="Low complexity" evidence="3">
    <location>
        <begin position="1809"/>
        <end position="1855"/>
    </location>
</feature>
<feature type="region of interest" description="Disordered" evidence="3">
    <location>
        <begin position="1496"/>
        <end position="1538"/>
    </location>
</feature>
<feature type="compositionally biased region" description="Basic and acidic residues" evidence="3">
    <location>
        <begin position="3091"/>
        <end position="3136"/>
    </location>
</feature>
<feature type="compositionally biased region" description="Basic and acidic residues" evidence="3">
    <location>
        <begin position="1652"/>
        <end position="1662"/>
    </location>
</feature>
<feature type="region of interest" description="Disordered" evidence="3">
    <location>
        <begin position="3667"/>
        <end position="3687"/>
    </location>
</feature>
<feature type="compositionally biased region" description="Low complexity" evidence="3">
    <location>
        <begin position="1149"/>
        <end position="1159"/>
    </location>
</feature>
<feature type="compositionally biased region" description="Pro residues" evidence="3">
    <location>
        <begin position="2840"/>
        <end position="2852"/>
    </location>
</feature>
<feature type="compositionally biased region" description="Basic and acidic residues" evidence="3">
    <location>
        <begin position="3933"/>
        <end position="3978"/>
    </location>
</feature>
<evidence type="ECO:0000259" key="4">
    <source>
        <dbReference type="Pfam" id="PF12624"/>
    </source>
</evidence>
<feature type="region of interest" description="Disordered" evidence="3">
    <location>
        <begin position="530"/>
        <end position="551"/>
    </location>
</feature>
<dbReference type="PANTHER" id="PTHR16166:SF93">
    <property type="entry name" value="INTERMEMBRANE LIPID TRANSFER PROTEIN VPS13"/>
    <property type="match status" value="1"/>
</dbReference>
<feature type="compositionally biased region" description="Basic and acidic residues" evidence="3">
    <location>
        <begin position="853"/>
        <end position="866"/>
    </location>
</feature>
<feature type="region of interest" description="Disordered" evidence="3">
    <location>
        <begin position="2556"/>
        <end position="2607"/>
    </location>
</feature>
<dbReference type="GO" id="GO:0045053">
    <property type="term" value="P:protein retention in Golgi apparatus"/>
    <property type="evidence" value="ECO:0007669"/>
    <property type="project" value="TreeGrafter"/>
</dbReference>
<feature type="compositionally biased region" description="Basic and acidic residues" evidence="3">
    <location>
        <begin position="3145"/>
        <end position="3197"/>
    </location>
</feature>
<feature type="region of interest" description="Disordered" evidence="3">
    <location>
        <begin position="3091"/>
        <end position="3197"/>
    </location>
</feature>
<sequence>MLEALVERLLSRYLALYVTGISRDKLSVAVWSGDVELEDLQLKPEISDLFGLPFRVVSGRLKRIRLSIPWARLGSAPVCLEVEGVHVLLEPKPIPEQTDEELIAQLRDAKKQQIDVVEQQLLDARSQLLKATDAAASAPAADRGVFFKFANKIVNSIQIDVRDIHIAFADPSRGFKIGVLLADCSVHNTDALWRRSVSEGSSAGGAPMVLYKACELNGLAVYCSLACGAGGETAVAGSELNARSHEVSFRSLPRSKSSSQSSSASSLPETSPGGVHATPADRDDGDLPTARDRLHTETKEVRDSRAPSPCDTGGLDTGGGRSAEAAGAFAEEREETLQAKTSGSSEFAEAFFLAPIPEQNYVLKPLHMRLLISHSTTLRELCARLEVKKESQGIEIGRTQLKALLDMSHEATQRRRRCESLLLRNVDAVRLDAEGLKGLTEKEFIGLYTREIQASANIRGALPLSEDEKLRLQTLYDVVGVRHLAKWQAICKEALTRIAEQTQQRQLLRQQELAPPERLSWWQWATQSRRKREADEASGPAGPDRGDSDAEDQPLLTEEEVNYIVNSVQSDAIMENMAVPTIYKLSFDLVHFGISLRDDLPPDESSPSPGPVASFFSSPLALQKRAAAAAGAGGPGEAGDADGLLSASLLAASSLPVSFSSPSAFLAIELFNWSASLNLQNKQDASGAENTQWSFSFSLSNFCVRHREQIIMHFRKDIRADGEHVRDGGSSGVHSPGPRMSPEAPEQLTEQLAEQLAAPSSSPPPAALPPSAGSPSSTCSDADAAGSGDSPSPAASTLQQAAARLELSHDVTDAGNILGVVMRLAPLVAAFRPDLLKNLLAFFVFEEPEDVRRHREREQQSQRTRDALAAFPPSLPAQPGPSELPARSAGDARKIVEKLEAADGLGSDDEAGVTRGAKLEQVEEMKKTEFVEHLKARGGTVYSAAVQRFPALLQIDIFIAAPILHFSTEGRGQVALQFGTLLLRTDGTCPYDDLRGIVELNETRLICQPPNQEEISLLRPIPIRVHLELQRQEDLQISFLLEEIFLEITPEALAVLLAVPASVAQSLIEVKKRRAGADEGPEATGPPRPGRLGDGEDTARKMAKTGADRGSPDRGAEADGASRTEKSLAQPGVLLSAATVSAAKEIEAASGAGEAAETGTSDEDAETGPGRRAAPKKRLNISCSCCIDHCGFVIRTASAASRAFQTARRKSTLSGLAPAEPPSRSSDGGVPVLRAEFCSMAVQLQADVFEGKYAGWAELQRVFVCDPSTASPLFLTLHETEMQLTDTQLYETMATSVQVIPGASGAGAVPPPVLSPTGASRARPPLSPSAGSVSLSPEAPKEAPSEGDDDSEFQDAIEEREKSVRVDLTAVFPKRKAGVSTHPTTSYPLHHATSGALPAPGPQGEPEVSVAVSTATVEVHWQQESIKQILETLREYKRLIQNKLEVHLEELRETAKRGDYTFLSREAVAAMQETLHNVQQSLAYIDVQQHLNVERPASPAGASANPRGPASAAGKAEAGVEPQSRGAQTQKDAGRGDPRAEAWMASGLSYGGDMPPLAAEREVEAAGESAKDATQTRGLLRPVVTLDLKVKGAAIAFWKERHIFSRMGIRDFEMQYRVLANGDGTVDLKVGGGAIIMEERCILAPRGQGSESDPRGSQESLEKSGATRNRKPGDPGVSQQSTSLFSARIRHYAGVDPVTKAPLPYSVCMQGVLHQVCYVYFQKDVTKLLEYLNDGIFNVFITKSYHAMKQAATRSYFLFAVEIACPVFILCEDKEIIPGYVPHAPAKKRDAGRSPYGSPPASARTLAVTPSPSLSRTTSSSSASSSASSSSSSSSATSSAASSSPPSSFSSAGQMASSASSSSALAYAASHCAVDLTGRGSYITLDLGHLRVRNAYTWDDAMPADGDSGGCRSAARPGSEDEKTCRSPEARRRSASKSRAPFPVAERGDDEDLSPSSCRVFTLSVDLFGLTIGAVDNSSNFSPSASSTASTVSSRAGQPAFRINRMASSGRHSCHASREVGGCLLENVDAAVSFRSSRGLVDVELDTTPWRLRLSRQQLTFVLDVVNENLAGKGYRPAPVVLTTAGFPTRSEGGGGPSEAGGDLRREPHSGLGRREGDAQRAEQVRQALEDSTARVRLRMTVPQLLLEASFGPEAPLALFSLKRVVVGAEVSLFSLYFTYRVVLCAQSFAIDDIRTNSANFYKRLAECAGASWRQGDGPAPNETLRPANITREAAASFGDQHRLPSGKLSSVGSSGALFVAGPRPQTSTSFEGEASDSDSLEALRPAIKIEFASSLEEGGMHIAIYNATIYLLMVQLMDFISYFTSSWAFSTMRCYPKPAPPVLHRSAPEFGPAGADRGDAPDAWSLGDDRARPLGLGRCLASPLVGPSVGRERGEEAQEASPEEPGDEVEPALASYETADSVALGRFSTVADEELPHRFASCVPPEEELEGGVETRRPSESPEARHPSQAPVLLPASAVLPEMGPRDKPFGITVTVSSGRFILYTDLKKPTAPILQWTNDFYVNMVSGADSLQMKNIDILDCRIARLDVLPPPLLPALSGRQRERTGIRSDSVASSRGDPETRSRWSSTSLSGYDQDGEETTRGASLGRGLRLASLSESLPKAHLVPAVDEASAVLLCEAFRVQGHGSYRSVDAKEEYRKQRAEALVLEKNARSLASGDGDGVKEGLSAGVHASRGAGDAYRSSVLAARQLQRALKQRTAGKGPSFASTLVPEQLKEVVAGRSPSRPAAESTEQTPDGEKKTRKESAGGNDEGKRGDTPREDEGEVQSKAEEEKVLLSDLVLLFDIPVFFLRVSSRDMALLLAAATTIYADTPSVNPDDPSPPVRPPPPDPRLLASAQRALGGAGTVGAKTEPDAASGGSGTVASGAGDVSVSRALKVDVKLHGVHLLLLDDLRASVVPLVRMRLSVASILVEKNSQQFLLRLKDLHCGFDYLNHRMGSWEPFVERFCITAIYRFDYEEAERTRLQQQLQSRPTPPSSVLSPTLSSSPTPLAVPAAQTPTGAGDKARGEAAGSAGPATGIEDPWRSFKAVKTYLVTSTSPLWANVTPELCKLLAWFVPYLAAHLGDLGKATERGGSADECCRSVEEDREEEGSIRGEDASRPRRQSGRLEARDRSLFATGLAPDSKDARASDEAPRRPLGRLESKVADADREEDRSGVWGRRSEGGTRERRTEDDARSNAAFRYVNLSGNCLYAFTLIETKGRSTADQAQSVVGPSILRLASRQRTGLPPSRLASRTQEMLLDRQGTTEAPMHASTGIGTKPQQTVGVLVLLQPTGTATPLDDLTQGLTEEASRRARRRQRVYLARCPPVGAVARLCEMFPDVPRAAILRNLNVTQDVAATANAFLLRSQVRSGEEASSASGARGGPVRAPDDEDSGLRPKLAWDISPAEIGPFPRGMLAVAVDIMRNCCVTLLPPFSYAGHSPQTGAQSALLDIPEYTDLAGTAGSSWASLPSSGAAGARGKGGKAGARKGSETVGPWADSDDASSLKSSASFAPHTFASRQFQMLKHSMSSASLKALSSGDKRPGKSGSGDAGANSFEAGARGLRPTAFSPERPDSRRDSDEREATAALHAQAGPRSSARASTHAPASSKTLGGLRRLGSTTAAGPDGPGSPLASAASVPSAPDLCASGGRLSGLSGALGQRTTVGQASSIRDSVQRSDGSFSALSPALRDREKSLILAPGPSGYRDFVDAAAAADDSTFASFSELPGLVSSASLASAFGKATLGSEVLSGPRGASVAGAPDSSLLFFGEEVLPFLPSPAAKNELVCEVLSPHPSYKLLMVTSTVKVFNYSGLPLQICFLDSQLNPLLLPCAEARKARTETIYGASCAAPEGGSASSLSPRQTSFHQISCSHPELRVVPPWLQEKETWIEKQMARDVQAQIENVFLLDADATLAAASPAPAFHSSTDTCSRGRDEDAVASRGRDEDAVASRGSADRKAETCAERGAEQGDDPRETRDLHRATYAYTFLLEDKHFMSVPQPAILGAGWCYLCFRPAAFAQKGEEDSNPRREQDGGLGTKNESAAVFPSPPDMSSFAGWTDLVDTRQRMEGLRCRQSAYVPPAMRPGAGSRVGKVGSARPSASDRRDAPPVSGRSPRGADDVLINAEHNMYFLVNIEGRKSGLPAEKDIREISIFPALTLINAAPVDLDVNLVPSSVDLKLKHLLASSLSGVEKLQQMQACPVLRATLLKQSTFYAYDVPPNRQLKMKLKFAKLESAGWSSTISDLMNTADEVVSRLLLPAKHFAPVELEVLRDSSEVASSLSFVKEKQLSVVISAPRCFIDRTGLGFLPVKDGLQYPVFDNQIILLGDSTLPEVNLLLPYTAASASSASQSRASRGHASYVQCSIDVPALGGFSHTTAVTQDRCFSLCMNTEKIDPAETGGVLSRVVSLLPEYIISNFLHNTIYYRQYGTQGSAIEVKPNSSYPVYWSSADLPFAFQFRPGTTEGYAWSGPIIASEEFAGQNWLVLYNGISNSTPGVFDVEVCPDHGVKSVSLRHSGEASGGYVVINKCKALQKVMVHTYHYEMAVSNSSSGSLRPGSESDGAPKVPDFDFHFFAHYGESIHFGWPFPFTYPSRPCQVLLWIDSRTVAPKKPIALDLRVPQHKRYEVSLGLRNMPRIIVRTEKRGDCVVIEVRSKPGTGDLASPDDVADSSGEDLTSMHLAINMAELGISLISESLRQELCFAELSQVALGFQQKGERQKLLIRLADIQIDNQLANAQKPVLLANRGGAGNSQEDVWGADRYASKSFLTIFVVRHHALSRDLALRRVHIEIDTLEVEIDADMLNGLNDFFHACIDSLGLRGKRGIRGVAAKGAGQGADTAEGGRLTRAGVTGRELQFWVEHPLQDGYVPPPLPTVLSLESLVIERFDIFCWCSFVLDKMHMLSDLLKVGLRILMASGRLELMGARLQFQRGEFRAIRGSARTFLACLQDRYTHLLLSSIFSSLGQSSLLNLPRMPYEFGKNTIGLAANAVDSVSAGLGSLLSTLTFDSEYINRRQRERVRSTSSMRDGFLNAGKNIGEGVWSLTNIVTKPIEGAQREGVGGFFKGIGKGLAGSLVKPLDKVGQAVSDMTRGIKAEVSKPLGGSKCRTERRRKPRMLWGEYGEIRPYDEREACLRECLGHQVIRRLLKCITVLRQETLPARHLALLFYPKDVFFVDLYGNRGVQPSSSSSSGAGTDDSEEPGKNARAYIVWHISIPFIKEVRASTHGIIIRTCIPGAPLPGGSDYARGPRLPVGPEAANAVSGTMSVKGSMSSLSVAGEEGRGSNTGKAKDRGDRDACGTWRRGEKFYQVPCQTAALTRQIYQELLEAQSSTSAVVELGSWRTLQYAKYQDED</sequence>
<feature type="region of interest" description="Disordered" evidence="3">
    <location>
        <begin position="249"/>
        <end position="329"/>
    </location>
</feature>
<reference evidence="5" key="1">
    <citation type="submission" date="2013-04" db="EMBL/GenBank/DDBJ databases">
        <authorList>
            <person name="Sibley D."/>
            <person name="Venepally P."/>
            <person name="Karamycheva S."/>
            <person name="Hadjithomas M."/>
            <person name="Khan A."/>
            <person name="Brunk B."/>
            <person name="Roos D."/>
            <person name="Caler E."/>
            <person name="Lorenzi H."/>
        </authorList>
    </citation>
    <scope>NUCLEOTIDE SEQUENCE [LARGE SCALE GENOMIC DNA]</scope>
    <source>
        <strain evidence="5">ME49</strain>
    </source>
</reference>
<dbReference type="OrthoDB" id="272810at2759"/>
<feature type="compositionally biased region" description="Basic and acidic residues" evidence="3">
    <location>
        <begin position="1918"/>
        <end position="1932"/>
    </location>
</feature>
<feature type="region of interest" description="Disordered" evidence="3">
    <location>
        <begin position="3536"/>
        <end position="3644"/>
    </location>
</feature>
<feature type="region of interest" description="Disordered" evidence="3">
    <location>
        <begin position="722"/>
        <end position="797"/>
    </location>
</feature>
<feature type="region of interest" description="Disordered" evidence="3">
    <location>
        <begin position="5274"/>
        <end position="5297"/>
    </location>
</feature>
<feature type="compositionally biased region" description="Low complexity" evidence="3">
    <location>
        <begin position="3626"/>
        <end position="3644"/>
    </location>
</feature>
<feature type="region of interest" description="Disordered" evidence="3">
    <location>
        <begin position="4076"/>
        <end position="4121"/>
    </location>
</feature>
<dbReference type="Proteomes" id="UP000001529">
    <property type="component" value="Chromosome IX"/>
</dbReference>
<feature type="region of interest" description="Disordered" evidence="3">
    <location>
        <begin position="3923"/>
        <end position="3978"/>
    </location>
</feature>
<dbReference type="PANTHER" id="PTHR16166">
    <property type="entry name" value="VACUOLAR PROTEIN SORTING-ASSOCIATED PROTEIN VPS13"/>
    <property type="match status" value="1"/>
</dbReference>
<evidence type="ECO:0000256" key="3">
    <source>
        <dbReference type="SAM" id="MobiDB-lite"/>
    </source>
</evidence>
<feature type="region of interest" description="Disordered" evidence="3">
    <location>
        <begin position="2086"/>
        <end position="2122"/>
    </location>
</feature>
<feature type="compositionally biased region" description="Basic and acidic residues" evidence="3">
    <location>
        <begin position="1091"/>
        <end position="1126"/>
    </location>
</feature>
<feature type="domain" description="Chorein N-terminal" evidence="4">
    <location>
        <begin position="1"/>
        <end position="227"/>
    </location>
</feature>
<accession>S8F0C5</accession>
<dbReference type="GO" id="GO:0006623">
    <property type="term" value="P:protein targeting to vacuole"/>
    <property type="evidence" value="ECO:0007669"/>
    <property type="project" value="TreeGrafter"/>
</dbReference>
<feature type="region of interest" description="Disordered" evidence="3">
    <location>
        <begin position="1901"/>
        <end position="1955"/>
    </location>
</feature>
<feature type="region of interest" description="Disordered" evidence="3">
    <location>
        <begin position="2386"/>
        <end position="2411"/>
    </location>
</feature>
<organism evidence="5 6">
    <name type="scientific">Toxoplasma gondii (strain ATCC 50611 / Me49)</name>
    <dbReference type="NCBI Taxonomy" id="508771"/>
    <lineage>
        <taxon>Eukaryota</taxon>
        <taxon>Sar</taxon>
        <taxon>Alveolata</taxon>
        <taxon>Apicomplexa</taxon>
        <taxon>Conoidasida</taxon>
        <taxon>Coccidia</taxon>
        <taxon>Eucoccidiorida</taxon>
        <taxon>Eimeriorina</taxon>
        <taxon>Sarcocystidae</taxon>
        <taxon>Toxoplasma</taxon>
    </lineage>
</organism>
<comment type="similarity">
    <text evidence="1">Belongs to the VPS13 family.</text>
</comment>
<feature type="compositionally biased region" description="Basic and acidic residues" evidence="3">
    <location>
        <begin position="4023"/>
        <end position="4035"/>
    </location>
</feature>
<dbReference type="InterPro" id="IPR026847">
    <property type="entry name" value="VPS13"/>
</dbReference>
<gene>
    <name evidence="5" type="ORF">TGME49_291180</name>
</gene>
<feature type="compositionally biased region" description="Low complexity" evidence="3">
    <location>
        <begin position="769"/>
        <end position="796"/>
    </location>
</feature>